<keyword evidence="4" id="KW-1185">Reference proteome</keyword>
<organism evidence="3 4">
    <name type="scientific">Haloferax namakaokahaiae</name>
    <dbReference type="NCBI Taxonomy" id="1748331"/>
    <lineage>
        <taxon>Archaea</taxon>
        <taxon>Methanobacteriati</taxon>
        <taxon>Methanobacteriota</taxon>
        <taxon>Stenosarchaea group</taxon>
        <taxon>Halobacteria</taxon>
        <taxon>Halobacteriales</taxon>
        <taxon>Haloferacaceae</taxon>
        <taxon>Haloferax</taxon>
    </lineage>
</organism>
<evidence type="ECO:0000259" key="2">
    <source>
        <dbReference type="Pfam" id="PF19099"/>
    </source>
</evidence>
<gene>
    <name evidence="3" type="ORF">ACFQJC_02860</name>
</gene>
<comment type="caution">
    <text evidence="3">The sequence shown here is derived from an EMBL/GenBank/DDBJ whole genome shotgun (WGS) entry which is preliminary data.</text>
</comment>
<evidence type="ECO:0000313" key="4">
    <source>
        <dbReference type="Proteomes" id="UP001596481"/>
    </source>
</evidence>
<dbReference type="InterPro" id="IPR043902">
    <property type="entry name" value="DUF5786"/>
</dbReference>
<dbReference type="RefSeq" id="WP_390221737.1">
    <property type="nucleotide sequence ID" value="NZ_JBHTAA010000001.1"/>
</dbReference>
<dbReference type="AlphaFoldDB" id="A0ABD5ZB87"/>
<evidence type="ECO:0000256" key="1">
    <source>
        <dbReference type="SAM" id="MobiDB-lite"/>
    </source>
</evidence>
<feature type="domain" description="DUF5786" evidence="2">
    <location>
        <begin position="3"/>
        <end position="55"/>
    </location>
</feature>
<dbReference type="Pfam" id="PF19099">
    <property type="entry name" value="DUF5786"/>
    <property type="match status" value="1"/>
</dbReference>
<reference evidence="3 4" key="1">
    <citation type="journal article" date="2019" name="Int. J. Syst. Evol. Microbiol.">
        <title>The Global Catalogue of Microorganisms (GCM) 10K type strain sequencing project: providing services to taxonomists for standard genome sequencing and annotation.</title>
        <authorList>
            <consortium name="The Broad Institute Genomics Platform"/>
            <consortium name="The Broad Institute Genome Sequencing Center for Infectious Disease"/>
            <person name="Wu L."/>
            <person name="Ma J."/>
        </authorList>
    </citation>
    <scope>NUCLEOTIDE SEQUENCE [LARGE SCALE GENOMIC DNA]</scope>
    <source>
        <strain evidence="3 4">DSM 29988</strain>
    </source>
</reference>
<evidence type="ECO:0000313" key="3">
    <source>
        <dbReference type="EMBL" id="MFC7202439.1"/>
    </source>
</evidence>
<dbReference type="EMBL" id="JBHTAA010000001">
    <property type="protein sequence ID" value="MFC7202439.1"/>
    <property type="molecule type" value="Genomic_DNA"/>
</dbReference>
<protein>
    <submittedName>
        <fullName evidence="3">DUF5786 family protein</fullName>
    </submittedName>
</protein>
<proteinExistence type="predicted"/>
<name>A0ABD5ZB87_9EURY</name>
<dbReference type="Proteomes" id="UP001596481">
    <property type="component" value="Unassembled WGS sequence"/>
</dbReference>
<feature type="region of interest" description="Disordered" evidence="1">
    <location>
        <begin position="1"/>
        <end position="44"/>
    </location>
</feature>
<accession>A0ABD5ZB87</accession>
<sequence length="58" mass="6511">MGFGSYDESEQERQQSNDDEDIEGVSAHEHEHEGTVNVESDVSTDALVERLSEIKSEE</sequence>